<feature type="region of interest" description="Disordered" evidence="1">
    <location>
        <begin position="69"/>
        <end position="108"/>
    </location>
</feature>
<feature type="compositionally biased region" description="Polar residues" evidence="1">
    <location>
        <begin position="22"/>
        <end position="31"/>
    </location>
</feature>
<protein>
    <submittedName>
        <fullName evidence="2">(northern house mosquito) hypothetical protein</fullName>
    </submittedName>
</protein>
<feature type="compositionally biased region" description="Basic residues" evidence="1">
    <location>
        <begin position="94"/>
        <end position="108"/>
    </location>
</feature>
<accession>A0A8D8EQN0</accession>
<organism evidence="2">
    <name type="scientific">Culex pipiens</name>
    <name type="common">House mosquito</name>
    <dbReference type="NCBI Taxonomy" id="7175"/>
    <lineage>
        <taxon>Eukaryota</taxon>
        <taxon>Metazoa</taxon>
        <taxon>Ecdysozoa</taxon>
        <taxon>Arthropoda</taxon>
        <taxon>Hexapoda</taxon>
        <taxon>Insecta</taxon>
        <taxon>Pterygota</taxon>
        <taxon>Neoptera</taxon>
        <taxon>Endopterygota</taxon>
        <taxon>Diptera</taxon>
        <taxon>Nematocera</taxon>
        <taxon>Culicoidea</taxon>
        <taxon>Culicidae</taxon>
        <taxon>Culicinae</taxon>
        <taxon>Culicini</taxon>
        <taxon>Culex</taxon>
        <taxon>Culex</taxon>
    </lineage>
</organism>
<name>A0A8D8EQN0_CULPI</name>
<reference evidence="2" key="1">
    <citation type="submission" date="2021-05" db="EMBL/GenBank/DDBJ databases">
        <authorList>
            <person name="Alioto T."/>
            <person name="Alioto T."/>
            <person name="Gomez Garrido J."/>
        </authorList>
    </citation>
    <scope>NUCLEOTIDE SEQUENCE</scope>
</reference>
<proteinExistence type="predicted"/>
<dbReference type="AlphaFoldDB" id="A0A8D8EQN0"/>
<sequence length="108" mass="11635">MPLPWETFQCDQFHCPALLRPPSSQRQSFCATSGPIPGTTPSNLPPLAAGPGIAGSSIWVDSNPQLGWRFRTPAGRSQPAPAAPPRRQTAGTWRSRRPGWHKPGKGSL</sequence>
<feature type="compositionally biased region" description="Low complexity" evidence="1">
    <location>
        <begin position="73"/>
        <end position="92"/>
    </location>
</feature>
<evidence type="ECO:0000256" key="1">
    <source>
        <dbReference type="SAM" id="MobiDB-lite"/>
    </source>
</evidence>
<evidence type="ECO:0000313" key="2">
    <source>
        <dbReference type="EMBL" id="CAG6444117.1"/>
    </source>
</evidence>
<dbReference type="EMBL" id="HBUE01002153">
    <property type="protein sequence ID" value="CAG6444117.1"/>
    <property type="molecule type" value="Transcribed_RNA"/>
</dbReference>
<feature type="region of interest" description="Disordered" evidence="1">
    <location>
        <begin position="22"/>
        <end position="49"/>
    </location>
</feature>